<evidence type="ECO:0000313" key="2">
    <source>
        <dbReference type="Proteomes" id="UP001233999"/>
    </source>
</evidence>
<comment type="caution">
    <text evidence="1">The sequence shown here is derived from an EMBL/GenBank/DDBJ whole genome shotgun (WGS) entry which is preliminary data.</text>
</comment>
<reference evidence="1" key="1">
    <citation type="journal article" date="2023" name="IScience">
        <title>Live-bearing cockroach genome reveals convergent evolutionary mechanisms linked to viviparity in insects and beyond.</title>
        <authorList>
            <person name="Fouks B."/>
            <person name="Harrison M.C."/>
            <person name="Mikhailova A.A."/>
            <person name="Marchal E."/>
            <person name="English S."/>
            <person name="Carruthers M."/>
            <person name="Jennings E.C."/>
            <person name="Chiamaka E.L."/>
            <person name="Frigard R.A."/>
            <person name="Pippel M."/>
            <person name="Attardo G.M."/>
            <person name="Benoit J.B."/>
            <person name="Bornberg-Bauer E."/>
            <person name="Tobe S.S."/>
        </authorList>
    </citation>
    <scope>NUCLEOTIDE SEQUENCE</scope>
    <source>
        <strain evidence="1">Stay&amp;Tobe</strain>
    </source>
</reference>
<proteinExistence type="predicted"/>
<organism evidence="1 2">
    <name type="scientific">Diploptera punctata</name>
    <name type="common">Pacific beetle cockroach</name>
    <dbReference type="NCBI Taxonomy" id="6984"/>
    <lineage>
        <taxon>Eukaryota</taxon>
        <taxon>Metazoa</taxon>
        <taxon>Ecdysozoa</taxon>
        <taxon>Arthropoda</taxon>
        <taxon>Hexapoda</taxon>
        <taxon>Insecta</taxon>
        <taxon>Pterygota</taxon>
        <taxon>Neoptera</taxon>
        <taxon>Polyneoptera</taxon>
        <taxon>Dictyoptera</taxon>
        <taxon>Blattodea</taxon>
        <taxon>Blaberoidea</taxon>
        <taxon>Blaberidae</taxon>
        <taxon>Diplopterinae</taxon>
        <taxon>Diploptera</taxon>
    </lineage>
</organism>
<reference evidence="1" key="2">
    <citation type="submission" date="2023-05" db="EMBL/GenBank/DDBJ databases">
        <authorList>
            <person name="Fouks B."/>
        </authorList>
    </citation>
    <scope>NUCLEOTIDE SEQUENCE</scope>
    <source>
        <strain evidence="1">Stay&amp;Tobe</strain>
        <tissue evidence="1">Testes</tissue>
    </source>
</reference>
<dbReference type="EMBL" id="JASPKZ010000038">
    <property type="protein sequence ID" value="KAJ9601012.1"/>
    <property type="molecule type" value="Genomic_DNA"/>
</dbReference>
<accession>A0AAD8AKZ5</accession>
<evidence type="ECO:0000313" key="1">
    <source>
        <dbReference type="EMBL" id="KAJ9601012.1"/>
    </source>
</evidence>
<name>A0AAD8AKZ5_DIPPU</name>
<gene>
    <name evidence="1" type="ORF">L9F63_000850</name>
</gene>
<sequence>MLITCKCLNVSINTKSSNIEDVDISTLGLSSAELSDSFFQEEICTVDLGRISKEQSCLVQVRNVDNWIITSVS</sequence>
<protein>
    <submittedName>
        <fullName evidence="1">Uncharacterized protein</fullName>
    </submittedName>
</protein>
<keyword evidence="2" id="KW-1185">Reference proteome</keyword>
<dbReference type="Proteomes" id="UP001233999">
    <property type="component" value="Unassembled WGS sequence"/>
</dbReference>
<dbReference type="AlphaFoldDB" id="A0AAD8AKZ5"/>